<dbReference type="KEGG" id="olu:OSTLU_33258"/>
<gene>
    <name evidence="2" type="ORF">OSTLU_33258</name>
</gene>
<evidence type="ECO:0000313" key="2">
    <source>
        <dbReference type="EMBL" id="ABO97520.1"/>
    </source>
</evidence>
<sequence>MCRRVQCSKCDKPTWAGCGMHIESALAGVAVEDRCACERGSVFGSLFGGKKTSNKEEVDARLSSPASERRKKGERIMITITVYATSRARIRIRRRARA</sequence>
<dbReference type="Gramene" id="ABO97520">
    <property type="protein sequence ID" value="ABO97520"/>
    <property type="gene ID" value="OSTLU_33258"/>
</dbReference>
<proteinExistence type="predicted"/>
<protein>
    <submittedName>
        <fullName evidence="2">Uncharacterized protein</fullName>
    </submittedName>
</protein>
<dbReference type="AlphaFoldDB" id="A4S1Y0"/>
<dbReference type="EMBL" id="CP000588">
    <property type="protein sequence ID" value="ABO97520.1"/>
    <property type="molecule type" value="Genomic_DNA"/>
</dbReference>
<evidence type="ECO:0000256" key="1">
    <source>
        <dbReference type="SAM" id="MobiDB-lite"/>
    </source>
</evidence>
<accession>A4S1Y0</accession>
<name>A4S1Y0_OSTLU</name>
<dbReference type="STRING" id="436017.A4S1Y0"/>
<dbReference type="RefSeq" id="XP_001419227.1">
    <property type="nucleotide sequence ID" value="XM_001419190.1"/>
</dbReference>
<evidence type="ECO:0000313" key="3">
    <source>
        <dbReference type="Proteomes" id="UP000001568"/>
    </source>
</evidence>
<keyword evidence="3" id="KW-1185">Reference proteome</keyword>
<organism evidence="2 3">
    <name type="scientific">Ostreococcus lucimarinus (strain CCE9901)</name>
    <dbReference type="NCBI Taxonomy" id="436017"/>
    <lineage>
        <taxon>Eukaryota</taxon>
        <taxon>Viridiplantae</taxon>
        <taxon>Chlorophyta</taxon>
        <taxon>Mamiellophyceae</taxon>
        <taxon>Mamiellales</taxon>
        <taxon>Bathycoccaceae</taxon>
        <taxon>Ostreococcus</taxon>
    </lineage>
</organism>
<dbReference type="GeneID" id="5003142"/>
<reference evidence="2 3" key="1">
    <citation type="journal article" date="2007" name="Proc. Natl. Acad. Sci. U.S.A.">
        <title>The tiny eukaryote Ostreococcus provides genomic insights into the paradox of plankton speciation.</title>
        <authorList>
            <person name="Palenik B."/>
            <person name="Grimwood J."/>
            <person name="Aerts A."/>
            <person name="Rouze P."/>
            <person name="Salamov A."/>
            <person name="Putnam N."/>
            <person name="Dupont C."/>
            <person name="Jorgensen R."/>
            <person name="Derelle E."/>
            <person name="Rombauts S."/>
            <person name="Zhou K."/>
            <person name="Otillar R."/>
            <person name="Merchant S.S."/>
            <person name="Podell S."/>
            <person name="Gaasterland T."/>
            <person name="Napoli C."/>
            <person name="Gendler K."/>
            <person name="Manuell A."/>
            <person name="Tai V."/>
            <person name="Vallon O."/>
            <person name="Piganeau G."/>
            <person name="Jancek S."/>
            <person name="Heijde M."/>
            <person name="Jabbari K."/>
            <person name="Bowler C."/>
            <person name="Lohr M."/>
            <person name="Robbens S."/>
            <person name="Werner G."/>
            <person name="Dubchak I."/>
            <person name="Pazour G.J."/>
            <person name="Ren Q."/>
            <person name="Paulsen I."/>
            <person name="Delwiche C."/>
            <person name="Schmutz J."/>
            <person name="Rokhsar D."/>
            <person name="Van de Peer Y."/>
            <person name="Moreau H."/>
            <person name="Grigoriev I.V."/>
        </authorList>
    </citation>
    <scope>NUCLEOTIDE SEQUENCE [LARGE SCALE GENOMIC DNA]</scope>
    <source>
        <strain evidence="2 3">CCE9901</strain>
    </source>
</reference>
<dbReference type="Proteomes" id="UP000001568">
    <property type="component" value="Chromosome 8"/>
</dbReference>
<dbReference type="HOGENOM" id="CLU_2337413_0_0_1"/>
<dbReference type="PANTHER" id="PTHR34724:SF2">
    <property type="entry name" value="OS12G0596101 PROTEIN"/>
    <property type="match status" value="1"/>
</dbReference>
<dbReference type="PANTHER" id="PTHR34724">
    <property type="entry name" value="OS12G0596101 PROTEIN"/>
    <property type="match status" value="1"/>
</dbReference>
<dbReference type="OrthoDB" id="88410at2759"/>
<feature type="region of interest" description="Disordered" evidence="1">
    <location>
        <begin position="50"/>
        <end position="70"/>
    </location>
</feature>